<evidence type="ECO:0000313" key="1">
    <source>
        <dbReference type="EMBL" id="EGW09191.1"/>
    </source>
</evidence>
<dbReference type="EMBL" id="JH000849">
    <property type="protein sequence ID" value="EGW09191.1"/>
    <property type="molecule type" value="Genomic_DNA"/>
</dbReference>
<dbReference type="InParanoid" id="G3HX18"/>
<reference evidence="2" key="1">
    <citation type="journal article" date="2011" name="Nat. Biotechnol.">
        <title>The genomic sequence of the Chinese hamster ovary (CHO)-K1 cell line.</title>
        <authorList>
            <person name="Xu X."/>
            <person name="Nagarajan H."/>
            <person name="Lewis N.E."/>
            <person name="Pan S."/>
            <person name="Cai Z."/>
            <person name="Liu X."/>
            <person name="Chen W."/>
            <person name="Xie M."/>
            <person name="Wang W."/>
            <person name="Hammond S."/>
            <person name="Andersen M.R."/>
            <person name="Neff N."/>
            <person name="Passarelli B."/>
            <person name="Koh W."/>
            <person name="Fan H.C."/>
            <person name="Wang J."/>
            <person name="Gui Y."/>
            <person name="Lee K.H."/>
            <person name="Betenbaugh M.J."/>
            <person name="Quake S.R."/>
            <person name="Famili I."/>
            <person name="Palsson B.O."/>
            <person name="Wang J."/>
        </authorList>
    </citation>
    <scope>NUCLEOTIDE SEQUENCE [LARGE SCALE GENOMIC DNA]</scope>
    <source>
        <strain evidence="2">CHO K1 cell line</strain>
    </source>
</reference>
<protein>
    <submittedName>
        <fullName evidence="1">Uncharacterized protein</fullName>
    </submittedName>
</protein>
<accession>G3HX18</accession>
<dbReference type="Proteomes" id="UP000001075">
    <property type="component" value="Unassembled WGS sequence"/>
</dbReference>
<gene>
    <name evidence="1" type="ORF">I79_015533</name>
</gene>
<sequence>MDRSFIEKFHNCLPFASSTCGTRNVSFLSQASVHLVSEHPRGRGEDLRFEASLGYTVSLRPA</sequence>
<organism evidence="1 2">
    <name type="scientific">Cricetulus griseus</name>
    <name type="common">Chinese hamster</name>
    <name type="synonym">Cricetulus barabensis griseus</name>
    <dbReference type="NCBI Taxonomy" id="10029"/>
    <lineage>
        <taxon>Eukaryota</taxon>
        <taxon>Metazoa</taxon>
        <taxon>Chordata</taxon>
        <taxon>Craniata</taxon>
        <taxon>Vertebrata</taxon>
        <taxon>Euteleostomi</taxon>
        <taxon>Mammalia</taxon>
        <taxon>Eutheria</taxon>
        <taxon>Euarchontoglires</taxon>
        <taxon>Glires</taxon>
        <taxon>Rodentia</taxon>
        <taxon>Myomorpha</taxon>
        <taxon>Muroidea</taxon>
        <taxon>Cricetidae</taxon>
        <taxon>Cricetinae</taxon>
        <taxon>Cricetulus</taxon>
    </lineage>
</organism>
<proteinExistence type="predicted"/>
<name>G3HX18_CRIGR</name>
<evidence type="ECO:0000313" key="2">
    <source>
        <dbReference type="Proteomes" id="UP000001075"/>
    </source>
</evidence>
<dbReference type="AlphaFoldDB" id="G3HX18"/>